<feature type="compositionally biased region" description="Basic and acidic residues" evidence="1">
    <location>
        <begin position="1"/>
        <end position="19"/>
    </location>
</feature>
<name>A0A8D8QME4_9HEMI</name>
<dbReference type="EMBL" id="HBUF01087266">
    <property type="protein sequence ID" value="CAG6634687.1"/>
    <property type="molecule type" value="Transcribed_RNA"/>
</dbReference>
<evidence type="ECO:0000313" key="2">
    <source>
        <dbReference type="EMBL" id="CAG6634689.1"/>
    </source>
</evidence>
<dbReference type="EMBL" id="HBUF01360596">
    <property type="protein sequence ID" value="CAG6720480.1"/>
    <property type="molecule type" value="Transcribed_RNA"/>
</dbReference>
<evidence type="ECO:0000256" key="1">
    <source>
        <dbReference type="SAM" id="MobiDB-lite"/>
    </source>
</evidence>
<dbReference type="EMBL" id="HBUF01228622">
    <property type="protein sequence ID" value="CAG6672446.1"/>
    <property type="molecule type" value="Transcribed_RNA"/>
</dbReference>
<dbReference type="AlphaFoldDB" id="A0A8D8QME4"/>
<dbReference type="EMBL" id="HBUF01360594">
    <property type="protein sequence ID" value="CAG6720476.1"/>
    <property type="molecule type" value="Transcribed_RNA"/>
</dbReference>
<dbReference type="EMBL" id="HBUF01228624">
    <property type="protein sequence ID" value="CAG6672450.1"/>
    <property type="molecule type" value="Transcribed_RNA"/>
</dbReference>
<dbReference type="EMBL" id="HBUF01228625">
    <property type="protein sequence ID" value="CAG6672452.1"/>
    <property type="molecule type" value="Transcribed_RNA"/>
</dbReference>
<dbReference type="EMBL" id="HBUF01228626">
    <property type="protein sequence ID" value="CAG6672454.1"/>
    <property type="molecule type" value="Transcribed_RNA"/>
</dbReference>
<organism evidence="2">
    <name type="scientific">Cacopsylla melanoneura</name>
    <dbReference type="NCBI Taxonomy" id="428564"/>
    <lineage>
        <taxon>Eukaryota</taxon>
        <taxon>Metazoa</taxon>
        <taxon>Ecdysozoa</taxon>
        <taxon>Arthropoda</taxon>
        <taxon>Hexapoda</taxon>
        <taxon>Insecta</taxon>
        <taxon>Pterygota</taxon>
        <taxon>Neoptera</taxon>
        <taxon>Paraneoptera</taxon>
        <taxon>Hemiptera</taxon>
        <taxon>Sternorrhyncha</taxon>
        <taxon>Psylloidea</taxon>
        <taxon>Psyllidae</taxon>
        <taxon>Psyllinae</taxon>
        <taxon>Cacopsylla</taxon>
    </lineage>
</organism>
<protein>
    <submittedName>
        <fullName evidence="2">Uncharacterized protein</fullName>
    </submittedName>
</protein>
<dbReference type="EMBL" id="HBUF01087268">
    <property type="protein sequence ID" value="CAG6634691.1"/>
    <property type="molecule type" value="Transcribed_RNA"/>
</dbReference>
<dbReference type="EMBL" id="HBUF01360595">
    <property type="protein sequence ID" value="CAG6720478.1"/>
    <property type="molecule type" value="Transcribed_RNA"/>
</dbReference>
<dbReference type="EMBL" id="HBUF01360593">
    <property type="protein sequence ID" value="CAG6720474.1"/>
    <property type="molecule type" value="Transcribed_RNA"/>
</dbReference>
<sequence>MFTVPDKTRHGTINRDRRTINPSASDPSIPSKIHPISHIKQDPNSSKTATEFIMILVLEFKPPSKQWIIALVSGLNERPRYDYMKIAGHKKIPWCLDWTRQMQLIKTMMTRRVVGRQARRRALSRLPARDPRMFPVRVIPVMTTAVAVVPPPYHTV</sequence>
<proteinExistence type="predicted"/>
<reference evidence="2" key="1">
    <citation type="submission" date="2021-05" db="EMBL/GenBank/DDBJ databases">
        <authorList>
            <person name="Alioto T."/>
            <person name="Alioto T."/>
            <person name="Gomez Garrido J."/>
        </authorList>
    </citation>
    <scope>NUCLEOTIDE SEQUENCE</scope>
</reference>
<dbReference type="EMBL" id="HBUF01228623">
    <property type="protein sequence ID" value="CAG6672448.1"/>
    <property type="molecule type" value="Transcribed_RNA"/>
</dbReference>
<accession>A0A8D8QME4</accession>
<feature type="region of interest" description="Disordered" evidence="1">
    <location>
        <begin position="1"/>
        <end position="43"/>
    </location>
</feature>
<dbReference type="EMBL" id="HBUF01087267">
    <property type="protein sequence ID" value="CAG6634689.1"/>
    <property type="molecule type" value="Transcribed_RNA"/>
</dbReference>
<feature type="compositionally biased region" description="Low complexity" evidence="1">
    <location>
        <begin position="27"/>
        <end position="38"/>
    </location>
</feature>